<keyword evidence="2" id="KW-1003">Cell membrane</keyword>
<accession>A0A7W1WTW7</accession>
<dbReference type="InterPro" id="IPR005598">
    <property type="entry name" value="ATP_synth_I"/>
</dbReference>
<evidence type="ECO:0000256" key="4">
    <source>
        <dbReference type="ARBA" id="ARBA00022989"/>
    </source>
</evidence>
<comment type="caution">
    <text evidence="7">The sequence shown here is derived from an EMBL/GenBank/DDBJ whole genome shotgun (WGS) entry which is preliminary data.</text>
</comment>
<keyword evidence="8" id="KW-1185">Reference proteome</keyword>
<dbReference type="InterPro" id="IPR036259">
    <property type="entry name" value="MFS_trans_sf"/>
</dbReference>
<dbReference type="PANTHER" id="PTHR40035:SF1">
    <property type="entry name" value="ATP SYNTHASE PROTEIN I"/>
    <property type="match status" value="1"/>
</dbReference>
<feature type="transmembrane region" description="Helical" evidence="6">
    <location>
        <begin position="74"/>
        <end position="93"/>
    </location>
</feature>
<gene>
    <name evidence="7" type="ORF">H1191_16815</name>
</gene>
<feature type="transmembrane region" description="Helical" evidence="6">
    <location>
        <begin position="34"/>
        <end position="53"/>
    </location>
</feature>
<dbReference type="GO" id="GO:0005886">
    <property type="term" value="C:plasma membrane"/>
    <property type="evidence" value="ECO:0007669"/>
    <property type="project" value="UniProtKB-SubCell"/>
</dbReference>
<feature type="transmembrane region" description="Helical" evidence="6">
    <location>
        <begin position="7"/>
        <end position="28"/>
    </location>
</feature>
<dbReference type="PANTHER" id="PTHR40035">
    <property type="entry name" value="ATP SYNTHASE PROTEIN I"/>
    <property type="match status" value="1"/>
</dbReference>
<dbReference type="AlphaFoldDB" id="A0A7W1WTW7"/>
<feature type="transmembrane region" description="Helical" evidence="6">
    <location>
        <begin position="99"/>
        <end position="119"/>
    </location>
</feature>
<dbReference type="Proteomes" id="UP000535491">
    <property type="component" value="Unassembled WGS sequence"/>
</dbReference>
<name>A0A7W1WTW7_9BACL</name>
<evidence type="ECO:0000256" key="6">
    <source>
        <dbReference type="SAM" id="Phobius"/>
    </source>
</evidence>
<protein>
    <submittedName>
        <fullName evidence="7">ATP synthase subunit I</fullName>
    </submittedName>
</protein>
<evidence type="ECO:0000313" key="7">
    <source>
        <dbReference type="EMBL" id="MBA4495954.1"/>
    </source>
</evidence>
<sequence length="137" mass="15539">MDPMKSICRRVLVFTVGLIIALLILWFSTSYQQAIAGLILGILVSLYNVLYLARKLRIAGEYAIATGSPKTPGVGMLNRFLMVTLAVMITVKYPGTFDFRSMVLGLPVCYILSVFMYFWCSKREKRLNEGGEQREWN</sequence>
<dbReference type="SUPFAM" id="SSF103473">
    <property type="entry name" value="MFS general substrate transporter"/>
    <property type="match status" value="1"/>
</dbReference>
<dbReference type="EMBL" id="JACEIQ010000021">
    <property type="protein sequence ID" value="MBA4495954.1"/>
    <property type="molecule type" value="Genomic_DNA"/>
</dbReference>
<organism evidence="7 8">
    <name type="scientific">Paenactinomyces guangxiensis</name>
    <dbReference type="NCBI Taxonomy" id="1490290"/>
    <lineage>
        <taxon>Bacteria</taxon>
        <taxon>Bacillati</taxon>
        <taxon>Bacillota</taxon>
        <taxon>Bacilli</taxon>
        <taxon>Bacillales</taxon>
        <taxon>Thermoactinomycetaceae</taxon>
        <taxon>Paenactinomyces</taxon>
    </lineage>
</organism>
<evidence type="ECO:0000313" key="8">
    <source>
        <dbReference type="Proteomes" id="UP000535491"/>
    </source>
</evidence>
<evidence type="ECO:0000256" key="5">
    <source>
        <dbReference type="ARBA" id="ARBA00023136"/>
    </source>
</evidence>
<dbReference type="RefSeq" id="WP_181753939.1">
    <property type="nucleotide sequence ID" value="NZ_JACEIQ010000021.1"/>
</dbReference>
<proteinExistence type="predicted"/>
<reference evidence="7 8" key="1">
    <citation type="submission" date="2020-07" db="EMBL/GenBank/DDBJ databases">
        <authorList>
            <person name="Feng H."/>
        </authorList>
    </citation>
    <scope>NUCLEOTIDE SEQUENCE [LARGE SCALE GENOMIC DNA]</scope>
    <source>
        <strain evidence="8">s-10</strain>
    </source>
</reference>
<dbReference type="Pfam" id="PF03899">
    <property type="entry name" value="ATP-synt_I"/>
    <property type="match status" value="1"/>
</dbReference>
<evidence type="ECO:0000256" key="2">
    <source>
        <dbReference type="ARBA" id="ARBA00022475"/>
    </source>
</evidence>
<keyword evidence="5 6" id="KW-0472">Membrane</keyword>
<comment type="subcellular location">
    <subcellularLocation>
        <location evidence="1">Cell membrane</location>
        <topology evidence="1">Multi-pass membrane protein</topology>
    </subcellularLocation>
</comment>
<evidence type="ECO:0000256" key="1">
    <source>
        <dbReference type="ARBA" id="ARBA00004651"/>
    </source>
</evidence>
<dbReference type="InterPro" id="IPR039072">
    <property type="entry name" value="ATP_synth_I_Bacilli"/>
</dbReference>
<keyword evidence="3 6" id="KW-0812">Transmembrane</keyword>
<evidence type="ECO:0000256" key="3">
    <source>
        <dbReference type="ARBA" id="ARBA00022692"/>
    </source>
</evidence>
<keyword evidence="4 6" id="KW-1133">Transmembrane helix</keyword>